<dbReference type="Proteomes" id="UP000005741">
    <property type="component" value="Chromosome"/>
</dbReference>
<name>H1YYR1_9EURY</name>
<dbReference type="GO" id="GO:0006302">
    <property type="term" value="P:double-strand break repair"/>
    <property type="evidence" value="ECO:0007669"/>
    <property type="project" value="TreeGrafter"/>
</dbReference>
<evidence type="ECO:0000313" key="3">
    <source>
        <dbReference type="Proteomes" id="UP000005741"/>
    </source>
</evidence>
<keyword evidence="3" id="KW-1185">Reference proteome</keyword>
<dbReference type="RefSeq" id="WP_004078193.1">
    <property type="nucleotide sequence ID" value="NZ_CM001436.1"/>
</dbReference>
<dbReference type="Pfam" id="PF13304">
    <property type="entry name" value="AAA_21"/>
    <property type="match status" value="1"/>
</dbReference>
<gene>
    <name evidence="2" type="ORF">Metlim_1955</name>
</gene>
<proteinExistence type="predicted"/>
<dbReference type="InterPro" id="IPR003959">
    <property type="entry name" value="ATPase_AAA_core"/>
</dbReference>
<evidence type="ECO:0000259" key="1">
    <source>
        <dbReference type="SMART" id="SM00382"/>
    </source>
</evidence>
<dbReference type="GO" id="GO:0000731">
    <property type="term" value="P:DNA synthesis involved in DNA repair"/>
    <property type="evidence" value="ECO:0007669"/>
    <property type="project" value="TreeGrafter"/>
</dbReference>
<dbReference type="PATRIC" id="fig|937775.9.peg.2193"/>
<dbReference type="InterPro" id="IPR003593">
    <property type="entry name" value="AAA+_ATPase"/>
</dbReference>
<dbReference type="InterPro" id="IPR027417">
    <property type="entry name" value="P-loop_NTPase"/>
</dbReference>
<organism evidence="2 3">
    <name type="scientific">Methanoplanus limicola DSM 2279</name>
    <dbReference type="NCBI Taxonomy" id="937775"/>
    <lineage>
        <taxon>Archaea</taxon>
        <taxon>Methanobacteriati</taxon>
        <taxon>Methanobacteriota</taxon>
        <taxon>Stenosarchaea group</taxon>
        <taxon>Methanomicrobia</taxon>
        <taxon>Methanomicrobiales</taxon>
        <taxon>Methanomicrobiaceae</taxon>
        <taxon>Methanoplanus</taxon>
    </lineage>
</organism>
<sequence length="436" mass="49855">MIIKKLKVHNYKGIKDLEIQFTENITIFAGVNGSGKTTVLDAAAVLLSWFIARTESIKKNGQIIPETDINNDESESSLEIYTELKEAFEPGTNNTVINWKQAKTRKGRVKKDESDYSNLNKAVKKIQNHIESGNNIPLIVYYPINRSVIDIPLRIRKKHQFDGSVTAYENSLTGKTNFRTFFEWFREREDFENEKKASEFDENINIQNKISEYSDYSGDIQLNAVRSAIRTFTGFEDLRVRRNPLRMLVNKGNNILTVGQLSDGEKCLLAMVGDLARRLSIANPKMDNPLNGSGIILIDEIDLHLHPKWQRMIIPKLKETFPACQFILTTHSPQIISHVRPEEIILLYPDEKSGISVKMPLDSYGMNSDRILEEILEVPSRPIEIENKISELFMLIDKNKTEEAKKVHSELKDLIGADPELSKAEIIIRKLVMLNK</sequence>
<reference evidence="2 3" key="1">
    <citation type="submission" date="2011-10" db="EMBL/GenBank/DDBJ databases">
        <title>The Improved High-Quality Draft genome of Methanoplanus limicola DSM 2279.</title>
        <authorList>
            <consortium name="US DOE Joint Genome Institute (JGI-PGF)"/>
            <person name="Lucas S."/>
            <person name="Copeland A."/>
            <person name="Lapidus A."/>
            <person name="Glavina del Rio T."/>
            <person name="Dalin E."/>
            <person name="Tice H."/>
            <person name="Bruce D."/>
            <person name="Goodwin L."/>
            <person name="Pitluck S."/>
            <person name="Peters L."/>
            <person name="Mikhailova N."/>
            <person name="Lu M."/>
            <person name="Kyrpides N."/>
            <person name="Mavromatis K."/>
            <person name="Ivanova N."/>
            <person name="Markowitz V."/>
            <person name="Cheng J.-F."/>
            <person name="Hugenholtz P."/>
            <person name="Woyke T."/>
            <person name="Wu D."/>
            <person name="Wirth R."/>
            <person name="Brambilla E.-M."/>
            <person name="Klenk H.-P."/>
            <person name="Eisen J.A."/>
        </authorList>
    </citation>
    <scope>NUCLEOTIDE SEQUENCE [LARGE SCALE GENOMIC DNA]</scope>
    <source>
        <strain evidence="2 3">DSM 2279</strain>
    </source>
</reference>
<dbReference type="HOGENOM" id="CLU_033429_1_1_2"/>
<dbReference type="STRING" id="937775.Metlim_1955"/>
<dbReference type="EMBL" id="CM001436">
    <property type="protein sequence ID" value="EHQ36044.1"/>
    <property type="molecule type" value="Genomic_DNA"/>
</dbReference>
<protein>
    <submittedName>
        <fullName evidence="2">SMC domain protein</fullName>
    </submittedName>
</protein>
<dbReference type="SMART" id="SM00382">
    <property type="entry name" value="AAA"/>
    <property type="match status" value="1"/>
</dbReference>
<dbReference type="AlphaFoldDB" id="H1YYR1"/>
<dbReference type="InParanoid" id="H1YYR1"/>
<evidence type="ECO:0000313" key="2">
    <source>
        <dbReference type="EMBL" id="EHQ36044.1"/>
    </source>
</evidence>
<dbReference type="PANTHER" id="PTHR32182">
    <property type="entry name" value="DNA REPLICATION AND REPAIR PROTEIN RECF"/>
    <property type="match status" value="1"/>
</dbReference>
<dbReference type="PANTHER" id="PTHR32182:SF23">
    <property type="entry name" value="ATP BINDING PROTEIN"/>
    <property type="match status" value="1"/>
</dbReference>
<dbReference type="GO" id="GO:0016887">
    <property type="term" value="F:ATP hydrolysis activity"/>
    <property type="evidence" value="ECO:0007669"/>
    <property type="project" value="InterPro"/>
</dbReference>
<dbReference type="GO" id="GO:0005524">
    <property type="term" value="F:ATP binding"/>
    <property type="evidence" value="ECO:0007669"/>
    <property type="project" value="InterPro"/>
</dbReference>
<dbReference type="SUPFAM" id="SSF52540">
    <property type="entry name" value="P-loop containing nucleoside triphosphate hydrolases"/>
    <property type="match status" value="1"/>
</dbReference>
<dbReference type="Gene3D" id="3.40.50.300">
    <property type="entry name" value="P-loop containing nucleotide triphosphate hydrolases"/>
    <property type="match status" value="1"/>
</dbReference>
<accession>H1YYR1</accession>
<dbReference type="OrthoDB" id="25344at2157"/>
<feature type="domain" description="AAA+ ATPase" evidence="1">
    <location>
        <begin position="22"/>
        <end position="350"/>
    </location>
</feature>